<reference evidence="1" key="1">
    <citation type="submission" date="2020-03" db="EMBL/GenBank/DDBJ databases">
        <title>Spirochaetal bacteria isolated from arthropods constitute a novel genus Entomospira genus novum within the order Spirochaetales.</title>
        <authorList>
            <person name="Grana-Miraglia L."/>
            <person name="Sikutova S."/>
            <person name="Fingerle V."/>
            <person name="Sing A."/>
            <person name="Castillo-Ramirez S."/>
            <person name="Margos G."/>
            <person name="Rudolf I."/>
        </authorList>
    </citation>
    <scope>NUCLEOTIDE SEQUENCE</scope>
    <source>
        <strain evidence="1">BR149</strain>
    </source>
</reference>
<proteinExistence type="predicted"/>
<name>A0A968GKF0_9SPIO</name>
<sequence length="87" mass="10305">MLIDSSSDWEIQCFEDIFDATYATIKKRRDHDPLFCLKDLEQQLEDMYLLDGHDWLGRGRVGDLDMEASIAALQQHIFEWRKEPTKD</sequence>
<gene>
    <name evidence="1" type="ORF">HCT48_04510</name>
</gene>
<evidence type="ECO:0000313" key="2">
    <source>
        <dbReference type="Proteomes" id="UP000778951"/>
    </source>
</evidence>
<protein>
    <submittedName>
        <fullName evidence="1">Uncharacterized protein</fullName>
    </submittedName>
</protein>
<dbReference type="RefSeq" id="WP_167695564.1">
    <property type="nucleotide sequence ID" value="NZ_CP118181.1"/>
</dbReference>
<comment type="caution">
    <text evidence="1">The sequence shown here is derived from an EMBL/GenBank/DDBJ whole genome shotgun (WGS) entry which is preliminary data.</text>
</comment>
<evidence type="ECO:0000313" key="1">
    <source>
        <dbReference type="EMBL" id="NIZ69475.1"/>
    </source>
</evidence>
<dbReference type="Proteomes" id="UP000778951">
    <property type="component" value="Unassembled WGS sequence"/>
</dbReference>
<accession>A0A968GKF0</accession>
<dbReference type="EMBL" id="JAATLM010000001">
    <property type="protein sequence ID" value="NIZ69475.1"/>
    <property type="molecule type" value="Genomic_DNA"/>
</dbReference>
<dbReference type="AlphaFoldDB" id="A0A968GKF0"/>
<keyword evidence="2" id="KW-1185">Reference proteome</keyword>
<organism evidence="1 2">
    <name type="scientific">Entomospira culicis</name>
    <dbReference type="NCBI Taxonomy" id="2719989"/>
    <lineage>
        <taxon>Bacteria</taxon>
        <taxon>Pseudomonadati</taxon>
        <taxon>Spirochaetota</taxon>
        <taxon>Spirochaetia</taxon>
        <taxon>Spirochaetales</taxon>
        <taxon>Spirochaetaceae</taxon>
        <taxon>Entomospira</taxon>
    </lineage>
</organism>